<dbReference type="Pfam" id="PF12660">
    <property type="entry name" value="zf-TFIIIC"/>
    <property type="match status" value="1"/>
</dbReference>
<protein>
    <submittedName>
        <fullName evidence="2">TFC8 protein</fullName>
    </submittedName>
</protein>
<organism evidence="2 3">
    <name type="scientific">Cyberlindnera jadinii (strain ATCC 18201 / CBS 1600 / BCRC 20928 / JCM 3617 / NBRC 0987 / NRRL Y-1542)</name>
    <name type="common">Torula yeast</name>
    <name type="synonym">Candida utilis</name>
    <dbReference type="NCBI Taxonomy" id="983966"/>
    <lineage>
        <taxon>Eukaryota</taxon>
        <taxon>Fungi</taxon>
        <taxon>Dikarya</taxon>
        <taxon>Ascomycota</taxon>
        <taxon>Saccharomycotina</taxon>
        <taxon>Saccharomycetes</taxon>
        <taxon>Phaffomycetales</taxon>
        <taxon>Phaffomycetaceae</taxon>
        <taxon>Cyberlindnera</taxon>
    </lineage>
</organism>
<dbReference type="EMBL" id="CDQK01000004">
    <property type="protein sequence ID" value="CEP23547.1"/>
    <property type="molecule type" value="Genomic_DNA"/>
</dbReference>
<sequence length="571" mass="64776">MIPQLTLSRTEVYDLNNAMKWAPNGTLVLNTVSDLTFLLPKYTKEDIKTADKLFERKSVTLQSLPANPFLSQSFDDERTSTLLTSQDAVIEIMEWSPMFQNVCYLAVLTNEGSVLVFKDGEIFANLTTTGEFTSQKDFDRYRVHSLGWLSHHGRLLIIQGTHSGDLRISDALTGEEVDVVCVCNSPIVMIKTCESQIFAVSSSNAIYMIHGSEVQQIKDASRYLVYDMCPHETFILYTEPFRITKREFIKRIAPVSVKTTFATPTRIVPSNKDILVVSNSGSVKIDSSFNLVEDNIIEPVLSKRLKAWNRKYNDYNTKTITLNKLGLDLNYNGNVLAVIYEMKEDKVFKYKIASERSYPIVFIPLGNNLGGDGSSLTKFHEFKITGFTSETTATTTDVDYSVDLPSFIRDYVFHDGEITELASQNLIYNNKNSQIRKRYARLLVSYIDKNKLDIKNTIDRAVVTSLRYMAQLPIDDEVDNVAINSGAFTETFDFKKEQDSDTLVSHSDHIWQRCCLTFLPILTPHVLYDPATESRAIDISRNSDNEYGFFTEALLQNTEICIYSGCVFIPK</sequence>
<dbReference type="InterPro" id="IPR036322">
    <property type="entry name" value="WD40_repeat_dom_sf"/>
</dbReference>
<dbReference type="SUPFAM" id="SSF50978">
    <property type="entry name" value="WD40 repeat-like"/>
    <property type="match status" value="1"/>
</dbReference>
<feature type="domain" description="Transcription factor IIIC putative zinc-finger" evidence="1">
    <location>
        <begin position="499"/>
        <end position="567"/>
    </location>
</feature>
<evidence type="ECO:0000313" key="3">
    <source>
        <dbReference type="Proteomes" id="UP000038830"/>
    </source>
</evidence>
<dbReference type="AlphaFoldDB" id="A0A0H5C6N7"/>
<evidence type="ECO:0000313" key="2">
    <source>
        <dbReference type="EMBL" id="CEP23547.1"/>
    </source>
</evidence>
<evidence type="ECO:0000259" key="1">
    <source>
        <dbReference type="Pfam" id="PF12660"/>
    </source>
</evidence>
<proteinExistence type="predicted"/>
<dbReference type="Proteomes" id="UP000038830">
    <property type="component" value="Unassembled WGS sequence"/>
</dbReference>
<reference evidence="3" key="1">
    <citation type="journal article" date="2015" name="J. Biotechnol.">
        <title>The structure of the Cyberlindnera jadinii genome and its relation to Candida utilis analyzed by the occurrence of single nucleotide polymorphisms.</title>
        <authorList>
            <person name="Rupp O."/>
            <person name="Brinkrolf K."/>
            <person name="Buerth C."/>
            <person name="Kunigo M."/>
            <person name="Schneider J."/>
            <person name="Jaenicke S."/>
            <person name="Goesmann A."/>
            <person name="Puehler A."/>
            <person name="Jaeger K.-E."/>
            <person name="Ernst J.F."/>
        </authorList>
    </citation>
    <scope>NUCLEOTIDE SEQUENCE [LARGE SCALE GENOMIC DNA]</scope>
    <source>
        <strain evidence="3">ATCC 18201 / CBS 1600 / BCRC 20928 / JCM 3617 / NBRC 0987 / NRRL Y-1542</strain>
    </source>
</reference>
<gene>
    <name evidence="2" type="primary">TFC8</name>
    <name evidence="2" type="ORF">BN1211_4159</name>
</gene>
<dbReference type="InterPro" id="IPR024764">
    <property type="entry name" value="TFIIIC_Znf"/>
</dbReference>
<name>A0A0H5C6N7_CYBJN</name>
<accession>A0A0H5C6N7</accession>